<sequence length="447" mass="51340">MIKHFFITVGVIICLFAMPVTGHAQVIHEVRYGDSLTKISQQYKVAAREITRLNGLARNARLVLGQALLLPGSTYIVQPGDSLWEIAKRHSLTEEVLMKSNHLKNAVLVPGQKLQIPRPPKTTLWTGPFLIPKNKNFNEWILNYYQKTISSVFIFEYRPDYEGNLQAEPNVQQDNHAKLAWKKNKPPYATITNISPKGFDPDLTHRLMSTDKLRKKLINNIHSLLHYNHYKGVIIDFERVYPKDRRYLNKFIKELANKLHPSNMEVLIAVPPLEGDKNPSYAAAYDYKTLGKYVDKIFLMTYDWHWPGGPSGPIAPINRVRATLDYAVSVVPRSKLMLGVPNYAYDWTISGDTKKGTAYSVQRAIEIYMTKESQIHYDEAASSPWFRYVDEQGALHEVWFEDPRSLLAKYRLIKEYKLTGGGCWHLGLSIPQTEELLLEEFHIANQT</sequence>
<dbReference type="CDD" id="cd00118">
    <property type="entry name" value="LysM"/>
    <property type="match status" value="2"/>
</dbReference>
<feature type="domain" description="GH18" evidence="4">
    <location>
        <begin position="120"/>
        <end position="447"/>
    </location>
</feature>
<dbReference type="PATRIC" id="fig|1300222.3.peg.4142"/>
<dbReference type="SMART" id="SM00257">
    <property type="entry name" value="LysM"/>
    <property type="match status" value="2"/>
</dbReference>
<dbReference type="OrthoDB" id="9769314at2"/>
<dbReference type="Gene3D" id="3.10.50.10">
    <property type="match status" value="1"/>
</dbReference>
<organism evidence="5 6">
    <name type="scientific">Brevibacillus borstelensis AK1</name>
    <dbReference type="NCBI Taxonomy" id="1300222"/>
    <lineage>
        <taxon>Bacteria</taxon>
        <taxon>Bacillati</taxon>
        <taxon>Bacillota</taxon>
        <taxon>Bacilli</taxon>
        <taxon>Bacillales</taxon>
        <taxon>Paenibacillaceae</taxon>
        <taxon>Brevibacillus</taxon>
    </lineage>
</organism>
<comment type="caution">
    <text evidence="5">The sequence shown here is derived from an EMBL/GenBank/DDBJ whole genome shotgun (WGS) entry which is preliminary data.</text>
</comment>
<dbReference type="AlphaFoldDB" id="M8DV30"/>
<keyword evidence="1 5" id="KW-0378">Hydrolase</keyword>
<dbReference type="RefSeq" id="WP_003390385.1">
    <property type="nucleotide sequence ID" value="NZ_APBN01000011.1"/>
</dbReference>
<dbReference type="InterPro" id="IPR017853">
    <property type="entry name" value="GH"/>
</dbReference>
<dbReference type="InterPro" id="IPR036779">
    <property type="entry name" value="LysM_dom_sf"/>
</dbReference>
<reference evidence="5 6" key="1">
    <citation type="submission" date="2013-03" db="EMBL/GenBank/DDBJ databases">
        <title>Assembly of a new bacterial strain Brevibacillus borstelensis AK1.</title>
        <authorList>
            <person name="Rajan I."/>
            <person name="PoliReddy D."/>
            <person name="Sugumar T."/>
            <person name="Rathinam K."/>
            <person name="Alqarawi S."/>
            <person name="Khalil A.B."/>
            <person name="Sivakumar N."/>
        </authorList>
    </citation>
    <scope>NUCLEOTIDE SEQUENCE [LARGE SCALE GENOMIC DNA]</scope>
    <source>
        <strain evidence="5 6">AK1</strain>
    </source>
</reference>
<dbReference type="PROSITE" id="PS51910">
    <property type="entry name" value="GH18_2"/>
    <property type="match status" value="1"/>
</dbReference>
<dbReference type="PANTHER" id="PTHR46066">
    <property type="entry name" value="CHITINASE DOMAIN-CONTAINING PROTEIN 1 FAMILY MEMBER"/>
    <property type="match status" value="1"/>
</dbReference>
<name>M8DV30_9BACL</name>
<proteinExistence type="predicted"/>
<dbReference type="InterPro" id="IPR018392">
    <property type="entry name" value="LysM"/>
</dbReference>
<dbReference type="Proteomes" id="UP000012081">
    <property type="component" value="Unassembled WGS sequence"/>
</dbReference>
<dbReference type="Pfam" id="PF00704">
    <property type="entry name" value="Glyco_hydro_18"/>
    <property type="match status" value="1"/>
</dbReference>
<dbReference type="GO" id="GO:0012505">
    <property type="term" value="C:endomembrane system"/>
    <property type="evidence" value="ECO:0007669"/>
    <property type="project" value="TreeGrafter"/>
</dbReference>
<dbReference type="InterPro" id="IPR001223">
    <property type="entry name" value="Glyco_hydro18_cat"/>
</dbReference>
<dbReference type="PANTHER" id="PTHR46066:SF2">
    <property type="entry name" value="CHITINASE DOMAIN-CONTAINING PROTEIN 1"/>
    <property type="match status" value="1"/>
</dbReference>
<evidence type="ECO:0000259" key="3">
    <source>
        <dbReference type="PROSITE" id="PS51782"/>
    </source>
</evidence>
<dbReference type="Gene3D" id="3.10.350.10">
    <property type="entry name" value="LysM domain"/>
    <property type="match status" value="2"/>
</dbReference>
<accession>M8DV30</accession>
<dbReference type="GO" id="GO:0005975">
    <property type="term" value="P:carbohydrate metabolic process"/>
    <property type="evidence" value="ECO:0007669"/>
    <property type="project" value="InterPro"/>
</dbReference>
<dbReference type="GeneID" id="89499773"/>
<dbReference type="GO" id="GO:0016798">
    <property type="term" value="F:hydrolase activity, acting on glycosyl bonds"/>
    <property type="evidence" value="ECO:0007669"/>
    <property type="project" value="UniProtKB-KW"/>
</dbReference>
<dbReference type="Gene3D" id="3.20.20.80">
    <property type="entry name" value="Glycosidases"/>
    <property type="match status" value="1"/>
</dbReference>
<protein>
    <submittedName>
        <fullName evidence="5">Glycoside hydrolase family protein</fullName>
    </submittedName>
</protein>
<evidence type="ECO:0000259" key="4">
    <source>
        <dbReference type="PROSITE" id="PS51910"/>
    </source>
</evidence>
<evidence type="ECO:0000313" key="6">
    <source>
        <dbReference type="Proteomes" id="UP000012081"/>
    </source>
</evidence>
<dbReference type="PROSITE" id="PS51782">
    <property type="entry name" value="LYSM"/>
    <property type="match status" value="2"/>
</dbReference>
<dbReference type="EMBL" id="APBN01000011">
    <property type="protein sequence ID" value="EMT50866.1"/>
    <property type="molecule type" value="Genomic_DNA"/>
</dbReference>
<evidence type="ECO:0000313" key="5">
    <source>
        <dbReference type="EMBL" id="EMT50866.1"/>
    </source>
</evidence>
<keyword evidence="2" id="KW-0326">Glycosidase</keyword>
<dbReference type="CDD" id="cd02874">
    <property type="entry name" value="GH18_CFLE_spore_hydrolase"/>
    <property type="match status" value="1"/>
</dbReference>
<dbReference type="GO" id="GO:0070492">
    <property type="term" value="F:oligosaccharide binding"/>
    <property type="evidence" value="ECO:0007669"/>
    <property type="project" value="TreeGrafter"/>
</dbReference>
<gene>
    <name evidence="5" type="ORF">I532_19711</name>
</gene>
<keyword evidence="6" id="KW-1185">Reference proteome</keyword>
<dbReference type="SUPFAM" id="SSF54106">
    <property type="entry name" value="LysM domain"/>
    <property type="match status" value="2"/>
</dbReference>
<dbReference type="SUPFAM" id="SSF51445">
    <property type="entry name" value="(Trans)glycosidases"/>
    <property type="match status" value="1"/>
</dbReference>
<dbReference type="GO" id="GO:0008061">
    <property type="term" value="F:chitin binding"/>
    <property type="evidence" value="ECO:0007669"/>
    <property type="project" value="InterPro"/>
</dbReference>
<dbReference type="InterPro" id="IPR011583">
    <property type="entry name" value="Chitinase_II/V-like_cat"/>
</dbReference>
<feature type="domain" description="LysM" evidence="3">
    <location>
        <begin position="26"/>
        <end position="70"/>
    </location>
</feature>
<dbReference type="InterPro" id="IPR029070">
    <property type="entry name" value="Chitinase_insertion_sf"/>
</dbReference>
<dbReference type="InterPro" id="IPR041704">
    <property type="entry name" value="CFLE_GH18"/>
</dbReference>
<dbReference type="SMART" id="SM00636">
    <property type="entry name" value="Glyco_18"/>
    <property type="match status" value="1"/>
</dbReference>
<evidence type="ECO:0000256" key="1">
    <source>
        <dbReference type="ARBA" id="ARBA00022801"/>
    </source>
</evidence>
<feature type="domain" description="LysM" evidence="3">
    <location>
        <begin position="73"/>
        <end position="116"/>
    </location>
</feature>
<dbReference type="STRING" id="1300222.I532_19711"/>
<evidence type="ECO:0000256" key="2">
    <source>
        <dbReference type="ARBA" id="ARBA00023295"/>
    </source>
</evidence>
<dbReference type="Pfam" id="PF01476">
    <property type="entry name" value="LysM"/>
    <property type="match status" value="2"/>
</dbReference>